<dbReference type="AlphaFoldDB" id="A0A9P5NJK9"/>
<keyword evidence="2" id="KW-1133">Transmembrane helix</keyword>
<feature type="region of interest" description="Disordered" evidence="1">
    <location>
        <begin position="100"/>
        <end position="123"/>
    </location>
</feature>
<gene>
    <name evidence="3" type="ORF">CPB84DRAFT_1849454</name>
</gene>
<keyword evidence="4" id="KW-1185">Reference proteome</keyword>
<keyword evidence="2" id="KW-0812">Transmembrane</keyword>
<accession>A0A9P5NJK9</accession>
<reference evidence="3" key="1">
    <citation type="submission" date="2020-11" db="EMBL/GenBank/DDBJ databases">
        <authorList>
            <consortium name="DOE Joint Genome Institute"/>
            <person name="Ahrendt S."/>
            <person name="Riley R."/>
            <person name="Andreopoulos W."/>
            <person name="LaButti K."/>
            <person name="Pangilinan J."/>
            <person name="Ruiz-duenas F.J."/>
            <person name="Barrasa J.M."/>
            <person name="Sanchez-Garcia M."/>
            <person name="Camarero S."/>
            <person name="Miyauchi S."/>
            <person name="Serrano A."/>
            <person name="Linde D."/>
            <person name="Babiker R."/>
            <person name="Drula E."/>
            <person name="Ayuso-Fernandez I."/>
            <person name="Pacheco R."/>
            <person name="Padilla G."/>
            <person name="Ferreira P."/>
            <person name="Barriuso J."/>
            <person name="Kellner H."/>
            <person name="Castanera R."/>
            <person name="Alfaro M."/>
            <person name="Ramirez L."/>
            <person name="Pisabarro A.G."/>
            <person name="Kuo A."/>
            <person name="Tritt A."/>
            <person name="Lipzen A."/>
            <person name="He G."/>
            <person name="Yan M."/>
            <person name="Ng V."/>
            <person name="Cullen D."/>
            <person name="Martin F."/>
            <person name="Rosso M.-N."/>
            <person name="Henrissat B."/>
            <person name="Hibbett D."/>
            <person name="Martinez A.T."/>
            <person name="Grigoriev I.V."/>
        </authorList>
    </citation>
    <scope>NUCLEOTIDE SEQUENCE</scope>
    <source>
        <strain evidence="3">AH 44721</strain>
    </source>
</reference>
<name>A0A9P5NJK9_GYMJU</name>
<proteinExistence type="predicted"/>
<evidence type="ECO:0000313" key="4">
    <source>
        <dbReference type="Proteomes" id="UP000724874"/>
    </source>
</evidence>
<comment type="caution">
    <text evidence="3">The sequence shown here is derived from an EMBL/GenBank/DDBJ whole genome shotgun (WGS) entry which is preliminary data.</text>
</comment>
<evidence type="ECO:0000256" key="2">
    <source>
        <dbReference type="SAM" id="Phobius"/>
    </source>
</evidence>
<evidence type="ECO:0000313" key="3">
    <source>
        <dbReference type="EMBL" id="KAF8889191.1"/>
    </source>
</evidence>
<dbReference type="Proteomes" id="UP000724874">
    <property type="component" value="Unassembled WGS sequence"/>
</dbReference>
<evidence type="ECO:0000256" key="1">
    <source>
        <dbReference type="SAM" id="MobiDB-lite"/>
    </source>
</evidence>
<keyword evidence="2" id="KW-0472">Membrane</keyword>
<sequence>MGAGGVGVDDVGAGDVGADAGAGMSEGEGGHCRNSRTSYLATHDSTRRGLSVEIFAHTNYLEVQGTYSSLVMLGLPAMAMMVTLALMEPLPPVVVLAKGGRVGKRKQQNGASDARHQPPPLPP</sequence>
<dbReference type="EMBL" id="JADNYJ010000081">
    <property type="protein sequence ID" value="KAF8889191.1"/>
    <property type="molecule type" value="Genomic_DNA"/>
</dbReference>
<feature type="transmembrane region" description="Helical" evidence="2">
    <location>
        <begin position="70"/>
        <end position="97"/>
    </location>
</feature>
<protein>
    <submittedName>
        <fullName evidence="3">Uncharacterized protein</fullName>
    </submittedName>
</protein>
<organism evidence="3 4">
    <name type="scientific">Gymnopilus junonius</name>
    <name type="common">Spectacular rustgill mushroom</name>
    <name type="synonym">Gymnopilus spectabilis subsp. junonius</name>
    <dbReference type="NCBI Taxonomy" id="109634"/>
    <lineage>
        <taxon>Eukaryota</taxon>
        <taxon>Fungi</taxon>
        <taxon>Dikarya</taxon>
        <taxon>Basidiomycota</taxon>
        <taxon>Agaricomycotina</taxon>
        <taxon>Agaricomycetes</taxon>
        <taxon>Agaricomycetidae</taxon>
        <taxon>Agaricales</taxon>
        <taxon>Agaricineae</taxon>
        <taxon>Hymenogastraceae</taxon>
        <taxon>Gymnopilus</taxon>
    </lineage>
</organism>